<protein>
    <submittedName>
        <fullName evidence="4">Peptidase aspartic putative domain-containing protein</fullName>
    </submittedName>
</protein>
<evidence type="ECO:0000313" key="3">
    <source>
        <dbReference type="Proteomes" id="UP000887566"/>
    </source>
</evidence>
<sequence length="398" mass="44729">MGVHTMIEEIKPEKYEEMEGKRMMKTYTVAQGKQQAVQTQPEVALLTAKTEVSNPDERDKVQIAHIFFDSGSERSFITKQLAKKLKLNVESKETLFISTFASKEPQKVEVSLVEIGITLKDGTTKIIQASALEMLTNELQRKALKQEDLQIIEKISLGDFADGLPSKYEAIVPDILIGSDYFWEFMEQKERIKCPSGLYLIPSKVGLLIGGKQGTRKTKEEVKTSTLLTSTNEEWKINQKSENAKPSPTTIDEIETFESTEIKDTSELSDGGARQDDTTNPGSTKEIQEDTANMKVQDFTKMKENVKTTGKKKSTKLFYFMYVLMIIHGFTLTGAKGNPCPEEAHLDKIQSQKCVKEGVDICKTMAFVDHHAPVLSGQKNAPIMKGHHQLQKEIKQRS</sequence>
<evidence type="ECO:0000256" key="1">
    <source>
        <dbReference type="SAM" id="MobiDB-lite"/>
    </source>
</evidence>
<dbReference type="InterPro" id="IPR008737">
    <property type="entry name" value="DUF1758"/>
</dbReference>
<accession>A0A914WPP3</accession>
<feature type="domain" description="DUF1758" evidence="2">
    <location>
        <begin position="52"/>
        <end position="217"/>
    </location>
</feature>
<dbReference type="Proteomes" id="UP000887566">
    <property type="component" value="Unplaced"/>
</dbReference>
<evidence type="ECO:0000313" key="4">
    <source>
        <dbReference type="WBParaSite" id="PSAMB.scaffold4952size13069.g25646.t1"/>
    </source>
</evidence>
<name>A0A914WPP3_9BILA</name>
<dbReference type="Pfam" id="PF05585">
    <property type="entry name" value="DUF1758"/>
    <property type="match status" value="1"/>
</dbReference>
<keyword evidence="3" id="KW-1185">Reference proteome</keyword>
<proteinExistence type="predicted"/>
<dbReference type="AlphaFoldDB" id="A0A914WPP3"/>
<feature type="region of interest" description="Disordered" evidence="1">
    <location>
        <begin position="259"/>
        <end position="285"/>
    </location>
</feature>
<organism evidence="3 4">
    <name type="scientific">Plectus sambesii</name>
    <dbReference type="NCBI Taxonomy" id="2011161"/>
    <lineage>
        <taxon>Eukaryota</taxon>
        <taxon>Metazoa</taxon>
        <taxon>Ecdysozoa</taxon>
        <taxon>Nematoda</taxon>
        <taxon>Chromadorea</taxon>
        <taxon>Plectida</taxon>
        <taxon>Plectina</taxon>
        <taxon>Plectoidea</taxon>
        <taxon>Plectidae</taxon>
        <taxon>Plectus</taxon>
    </lineage>
</organism>
<reference evidence="4" key="1">
    <citation type="submission" date="2022-11" db="UniProtKB">
        <authorList>
            <consortium name="WormBaseParasite"/>
        </authorList>
    </citation>
    <scope>IDENTIFICATION</scope>
</reference>
<evidence type="ECO:0000259" key="2">
    <source>
        <dbReference type="Pfam" id="PF05585"/>
    </source>
</evidence>
<dbReference type="WBParaSite" id="PSAMB.scaffold4952size13069.g25646.t1">
    <property type="protein sequence ID" value="PSAMB.scaffold4952size13069.g25646.t1"/>
    <property type="gene ID" value="PSAMB.scaffold4952size13069.g25646"/>
</dbReference>